<reference evidence="2 3" key="1">
    <citation type="submission" date="2020-08" db="EMBL/GenBank/DDBJ databases">
        <title>Genomic Encyclopedia of Type Strains, Phase IV (KMG-IV): sequencing the most valuable type-strain genomes for metagenomic binning, comparative biology and taxonomic classification.</title>
        <authorList>
            <person name="Goeker M."/>
        </authorList>
    </citation>
    <scope>NUCLEOTIDE SEQUENCE [LARGE SCALE GENOMIC DNA]</scope>
    <source>
        <strain evidence="2 3">DSM 100774</strain>
    </source>
</reference>
<proteinExistence type="predicted"/>
<dbReference type="Proteomes" id="UP000532273">
    <property type="component" value="Unassembled WGS sequence"/>
</dbReference>
<evidence type="ECO:0000313" key="3">
    <source>
        <dbReference type="Proteomes" id="UP000532273"/>
    </source>
</evidence>
<keyword evidence="1" id="KW-1133">Transmembrane helix</keyword>
<evidence type="ECO:0000313" key="2">
    <source>
        <dbReference type="EMBL" id="MBB4107582.1"/>
    </source>
</evidence>
<comment type="caution">
    <text evidence="2">The sequence shown here is derived from an EMBL/GenBank/DDBJ whole genome shotgun (WGS) entry which is preliminary data.</text>
</comment>
<dbReference type="EMBL" id="JACIEF010000002">
    <property type="protein sequence ID" value="MBB4107582.1"/>
    <property type="molecule type" value="Genomic_DNA"/>
</dbReference>
<protein>
    <submittedName>
        <fullName evidence="2">Uncharacterized protein</fullName>
    </submittedName>
</protein>
<evidence type="ECO:0000256" key="1">
    <source>
        <dbReference type="SAM" id="Phobius"/>
    </source>
</evidence>
<feature type="transmembrane region" description="Helical" evidence="1">
    <location>
        <begin position="12"/>
        <end position="30"/>
    </location>
</feature>
<accession>A0A7W6KBK5</accession>
<name>A0A7W6KBK5_9SPHI</name>
<keyword evidence="1" id="KW-0472">Membrane</keyword>
<sequence length="77" mass="9182">MVALPGRYGQVVFYFSYLYDTGSYFIYSIIMKIKERLAYNFLVTKLHSIINTTFWWLKSAFQLKAIVEPSEQHDELF</sequence>
<organism evidence="2 3">
    <name type="scientific">Pedobacter zeae</name>
    <dbReference type="NCBI Taxonomy" id="1737356"/>
    <lineage>
        <taxon>Bacteria</taxon>
        <taxon>Pseudomonadati</taxon>
        <taxon>Bacteroidota</taxon>
        <taxon>Sphingobacteriia</taxon>
        <taxon>Sphingobacteriales</taxon>
        <taxon>Sphingobacteriaceae</taxon>
        <taxon>Pedobacter</taxon>
    </lineage>
</organism>
<keyword evidence="1" id="KW-0812">Transmembrane</keyword>
<dbReference type="AlphaFoldDB" id="A0A7W6KBK5"/>
<gene>
    <name evidence="2" type="ORF">GGQ60_001563</name>
</gene>